<organism evidence="1 2">
    <name type="scientific">Ambrosiozyma monospora</name>
    <name type="common">Yeast</name>
    <name type="synonym">Endomycopsis monosporus</name>
    <dbReference type="NCBI Taxonomy" id="43982"/>
    <lineage>
        <taxon>Eukaryota</taxon>
        <taxon>Fungi</taxon>
        <taxon>Dikarya</taxon>
        <taxon>Ascomycota</taxon>
        <taxon>Saccharomycotina</taxon>
        <taxon>Pichiomycetes</taxon>
        <taxon>Pichiales</taxon>
        <taxon>Pichiaceae</taxon>
        <taxon>Ambrosiozyma</taxon>
    </lineage>
</organism>
<dbReference type="Proteomes" id="UP001165064">
    <property type="component" value="Unassembled WGS sequence"/>
</dbReference>
<dbReference type="EMBL" id="BSXS01001346">
    <property type="protein sequence ID" value="GME75896.1"/>
    <property type="molecule type" value="Genomic_DNA"/>
</dbReference>
<sequence>MKAEIQQKLQAFDKETFIEKKSLVQQFSNLPSLDFETRLTTIKMFYPNMIISKINQTIDESSHTESMNVINTLKFTVQFKPFMKFNVTVGIDSTKAVDKLKIEPVGLCVVVEATEIVRLIELTEKSKDISFFLYSINVLYKLQQKRINTCYDIYESFIKKVYSVNGIEGEESEDENKESQDDNNDGDDKKEKSKKYLKFIKFANTARLEIVFNNRKKLLVDWKLILKEKDGSHHFEHDINCFLFDEKQKLVDNLTGLLIKLTKASGIYRALANLIDNLIKT</sequence>
<protein>
    <submittedName>
        <fullName evidence="1">Unnamed protein product</fullName>
    </submittedName>
</protein>
<name>A0ACB5SYY0_AMBMO</name>
<gene>
    <name evidence="1" type="ORF">Amon02_000235500</name>
</gene>
<evidence type="ECO:0000313" key="1">
    <source>
        <dbReference type="EMBL" id="GME75896.1"/>
    </source>
</evidence>
<keyword evidence="2" id="KW-1185">Reference proteome</keyword>
<reference evidence="1" key="1">
    <citation type="submission" date="2023-04" db="EMBL/GenBank/DDBJ databases">
        <title>Ambrosiozyma monospora NBRC 10751.</title>
        <authorList>
            <person name="Ichikawa N."/>
            <person name="Sato H."/>
            <person name="Tonouchi N."/>
        </authorList>
    </citation>
    <scope>NUCLEOTIDE SEQUENCE</scope>
    <source>
        <strain evidence="1">NBRC 10751</strain>
    </source>
</reference>
<proteinExistence type="predicted"/>
<comment type="caution">
    <text evidence="1">The sequence shown here is derived from an EMBL/GenBank/DDBJ whole genome shotgun (WGS) entry which is preliminary data.</text>
</comment>
<accession>A0ACB5SYY0</accession>
<evidence type="ECO:0000313" key="2">
    <source>
        <dbReference type="Proteomes" id="UP001165064"/>
    </source>
</evidence>